<organism evidence="3 4">
    <name type="scientific">Deefgea salmonis</name>
    <dbReference type="NCBI Taxonomy" id="2875502"/>
    <lineage>
        <taxon>Bacteria</taxon>
        <taxon>Pseudomonadati</taxon>
        <taxon>Pseudomonadota</taxon>
        <taxon>Betaproteobacteria</taxon>
        <taxon>Neisseriales</taxon>
        <taxon>Chitinibacteraceae</taxon>
        <taxon>Deefgea</taxon>
    </lineage>
</organism>
<dbReference type="EMBL" id="JAJAWG010000012">
    <property type="protein sequence ID" value="MCB5197288.1"/>
    <property type="molecule type" value="Genomic_DNA"/>
</dbReference>
<comment type="caution">
    <text evidence="3">The sequence shown here is derived from an EMBL/GenBank/DDBJ whole genome shotgun (WGS) entry which is preliminary data.</text>
</comment>
<accession>A0ABS8BNG8</accession>
<dbReference type="InterPro" id="IPR042047">
    <property type="entry name" value="SleB_dom1"/>
</dbReference>
<keyword evidence="1" id="KW-0732">Signal</keyword>
<feature type="chain" id="PRO_5046898966" evidence="1">
    <location>
        <begin position="26"/>
        <end position="209"/>
    </location>
</feature>
<evidence type="ECO:0000259" key="2">
    <source>
        <dbReference type="Pfam" id="PF07486"/>
    </source>
</evidence>
<dbReference type="InterPro" id="IPR011105">
    <property type="entry name" value="Cell_wall_hydrolase_SleB"/>
</dbReference>
<keyword evidence="4" id="KW-1185">Reference proteome</keyword>
<feature type="signal peptide" evidence="1">
    <location>
        <begin position="1"/>
        <end position="25"/>
    </location>
</feature>
<name>A0ABS8BNG8_9NEIS</name>
<evidence type="ECO:0000313" key="3">
    <source>
        <dbReference type="EMBL" id="MCB5197288.1"/>
    </source>
</evidence>
<dbReference type="Proteomes" id="UP001198034">
    <property type="component" value="Unassembled WGS sequence"/>
</dbReference>
<protein>
    <submittedName>
        <fullName evidence="3">Cell wall hydrolase</fullName>
    </submittedName>
</protein>
<keyword evidence="3" id="KW-0378">Hydrolase</keyword>
<reference evidence="3 4" key="1">
    <citation type="submission" date="2021-10" db="EMBL/GenBank/DDBJ databases">
        <authorList>
            <person name="Chen M."/>
        </authorList>
    </citation>
    <scope>NUCLEOTIDE SEQUENCE [LARGE SCALE GENOMIC DNA]</scope>
    <source>
        <strain evidence="3 4">H3-26</strain>
    </source>
</reference>
<dbReference type="Gene3D" id="1.10.10.2520">
    <property type="entry name" value="Cell wall hydrolase SleB, domain 1"/>
    <property type="match status" value="1"/>
</dbReference>
<evidence type="ECO:0000313" key="4">
    <source>
        <dbReference type="Proteomes" id="UP001198034"/>
    </source>
</evidence>
<dbReference type="GO" id="GO:0016787">
    <property type="term" value="F:hydrolase activity"/>
    <property type="evidence" value="ECO:0007669"/>
    <property type="project" value="UniProtKB-KW"/>
</dbReference>
<dbReference type="Pfam" id="PF07486">
    <property type="entry name" value="Hydrolase_2"/>
    <property type="match status" value="1"/>
</dbReference>
<sequence>MGIAVQLTTILVACSFIAGCALNEAAPSQPMAAQQIASEGANKLRDKSQASAASGVKASAASVVSEAKVCKDSDYVFSQKDIDALILNAFNEARGESNAGILAVLGVTMARVGSACYPDTVHGVVYQRKQFSWTWQRGTPRTLSAAKAIEPKTYAKVKTLVENYIAQGAKPNGSLLYHAKSVSPSWSRSASIERTKVMGSHIFYDHRRC</sequence>
<proteinExistence type="predicted"/>
<feature type="domain" description="Cell wall hydrolase SleB" evidence="2">
    <location>
        <begin position="95"/>
        <end position="204"/>
    </location>
</feature>
<dbReference type="RefSeq" id="WP_226764989.1">
    <property type="nucleotide sequence ID" value="NZ_JAJAWG010000012.1"/>
</dbReference>
<evidence type="ECO:0000256" key="1">
    <source>
        <dbReference type="SAM" id="SignalP"/>
    </source>
</evidence>
<gene>
    <name evidence="3" type="ORF">LG219_13550</name>
</gene>